<comment type="catalytic activity">
    <reaction evidence="1 9">
        <text>N-(5-phospho-beta-D-ribosyl)anthranilate = 1-(2-carboxyphenylamino)-1-deoxy-D-ribulose 5-phosphate</text>
        <dbReference type="Rhea" id="RHEA:21540"/>
        <dbReference type="ChEBI" id="CHEBI:18277"/>
        <dbReference type="ChEBI" id="CHEBI:58613"/>
        <dbReference type="EC" id="5.3.1.24"/>
    </reaction>
</comment>
<evidence type="ECO:0000256" key="5">
    <source>
        <dbReference type="ARBA" id="ARBA00022605"/>
    </source>
</evidence>
<evidence type="ECO:0000256" key="6">
    <source>
        <dbReference type="ARBA" id="ARBA00022822"/>
    </source>
</evidence>
<evidence type="ECO:0000259" key="10">
    <source>
        <dbReference type="Pfam" id="PF00697"/>
    </source>
</evidence>
<dbReference type="SUPFAM" id="SSF51366">
    <property type="entry name" value="Ribulose-phoshate binding barrel"/>
    <property type="match status" value="1"/>
</dbReference>
<dbReference type="Pfam" id="PF00697">
    <property type="entry name" value="PRAI"/>
    <property type="match status" value="1"/>
</dbReference>
<dbReference type="HAMAP" id="MF_00135">
    <property type="entry name" value="PRAI"/>
    <property type="match status" value="1"/>
</dbReference>
<dbReference type="InterPro" id="IPR001240">
    <property type="entry name" value="PRAI_dom"/>
</dbReference>
<evidence type="ECO:0000256" key="7">
    <source>
        <dbReference type="ARBA" id="ARBA00023141"/>
    </source>
</evidence>
<dbReference type="OrthoDB" id="9786954at2"/>
<dbReference type="GO" id="GO:0000162">
    <property type="term" value="P:L-tryptophan biosynthetic process"/>
    <property type="evidence" value="ECO:0007669"/>
    <property type="project" value="UniProtKB-UniRule"/>
</dbReference>
<dbReference type="InterPro" id="IPR044643">
    <property type="entry name" value="TrpF_fam"/>
</dbReference>
<keyword evidence="8 9" id="KW-0413">Isomerase</keyword>
<accession>M9LGT1</accession>
<name>M9LGT1_PAEPP</name>
<dbReference type="AlphaFoldDB" id="M9LGT1"/>
<sequence>MPGVSEETGIKRYGGGHERPPSVKICGLTGLKMAREIVAAEPDCIGFVFAASRRRVPPADVRGWLARLQEEGVRLPLTVGVFARPQREEVDEVLAEVPLDAVQLIADHDPYLPAWLKSRHEVQVWLTVPIAGPEQGGNRAAMVEPMLRCMRHSIDAMLLDTHDPSQGGGSGRTFDWTVIADYRSLAGEIGLPLYVAGGLNSDNVGRLLIGSRIDGVDVSSGVETDGRKDIRKVTAFIERVRAYGTDTDTDEGNGGGTA</sequence>
<keyword evidence="6 9" id="KW-0822">Tryptophan biosynthesis</keyword>
<evidence type="ECO:0000313" key="12">
    <source>
        <dbReference type="Proteomes" id="UP000029453"/>
    </source>
</evidence>
<proteinExistence type="inferred from homology"/>
<comment type="caution">
    <text evidence="11">The sequence shown here is derived from an EMBL/GenBank/DDBJ whole genome shotgun (WGS) entry which is preliminary data.</text>
</comment>
<evidence type="ECO:0000256" key="3">
    <source>
        <dbReference type="ARBA" id="ARBA00012572"/>
    </source>
</evidence>
<evidence type="ECO:0000313" key="11">
    <source>
        <dbReference type="EMBL" id="GAC41845.1"/>
    </source>
</evidence>
<comment type="similarity">
    <text evidence="9">Belongs to the TrpF family.</text>
</comment>
<dbReference type="CDD" id="cd00405">
    <property type="entry name" value="PRAI"/>
    <property type="match status" value="1"/>
</dbReference>
<gene>
    <name evidence="9" type="primary">trpF</name>
    <name evidence="11" type="ORF">PPOP_1202</name>
</gene>
<evidence type="ECO:0000256" key="8">
    <source>
        <dbReference type="ARBA" id="ARBA00023235"/>
    </source>
</evidence>
<dbReference type="PANTHER" id="PTHR42894:SF1">
    <property type="entry name" value="N-(5'-PHOSPHORIBOSYL)ANTHRANILATE ISOMERASE"/>
    <property type="match status" value="1"/>
</dbReference>
<dbReference type="UniPathway" id="UPA00035">
    <property type="reaction ID" value="UER00042"/>
</dbReference>
<dbReference type="EMBL" id="BALG01000052">
    <property type="protein sequence ID" value="GAC41845.1"/>
    <property type="molecule type" value="Genomic_DNA"/>
</dbReference>
<evidence type="ECO:0000256" key="9">
    <source>
        <dbReference type="HAMAP-Rule" id="MF_00135"/>
    </source>
</evidence>
<keyword evidence="12" id="KW-1185">Reference proteome</keyword>
<dbReference type="PANTHER" id="PTHR42894">
    <property type="entry name" value="N-(5'-PHOSPHORIBOSYL)ANTHRANILATE ISOMERASE"/>
    <property type="match status" value="1"/>
</dbReference>
<reference evidence="11 12" key="1">
    <citation type="submission" date="2012-10" db="EMBL/GenBank/DDBJ databases">
        <title>Draft Genome Sequence of Paenibacillus popilliae ATCC 14706T.</title>
        <authorList>
            <person name="Iiyama K."/>
            <person name="Mori K."/>
            <person name="Mon H."/>
            <person name="Chieda Y."/>
            <person name="Lee J.M."/>
            <person name="Kusakabe T."/>
            <person name="Tashiro K."/>
            <person name="Asano S."/>
            <person name="Yasunaga-Aoki C."/>
            <person name="Shimizu S."/>
        </authorList>
    </citation>
    <scope>NUCLEOTIDE SEQUENCE [LARGE SCALE GENOMIC DNA]</scope>
    <source>
        <strain evidence="11 12">ATCC 14706</strain>
    </source>
</reference>
<evidence type="ECO:0000256" key="1">
    <source>
        <dbReference type="ARBA" id="ARBA00001164"/>
    </source>
</evidence>
<keyword evidence="7 9" id="KW-0057">Aromatic amino acid biosynthesis</keyword>
<dbReference type="RefSeq" id="WP_006285204.1">
    <property type="nucleotide sequence ID" value="NZ_BALG01000052.1"/>
</dbReference>
<dbReference type="EC" id="5.3.1.24" evidence="3 9"/>
<feature type="domain" description="N-(5'phosphoribosyl) anthranilate isomerase (PRAI)" evidence="10">
    <location>
        <begin position="23"/>
        <end position="238"/>
    </location>
</feature>
<dbReference type="InterPro" id="IPR011060">
    <property type="entry name" value="RibuloseP-bd_barrel"/>
</dbReference>
<dbReference type="GO" id="GO:0004640">
    <property type="term" value="F:phosphoribosylanthranilate isomerase activity"/>
    <property type="evidence" value="ECO:0007669"/>
    <property type="project" value="UniProtKB-UniRule"/>
</dbReference>
<comment type="pathway">
    <text evidence="2 9">Amino-acid biosynthesis; L-tryptophan biosynthesis; L-tryptophan from chorismate: step 3/5.</text>
</comment>
<keyword evidence="5 9" id="KW-0028">Amino-acid biosynthesis</keyword>
<protein>
    <recommendedName>
        <fullName evidence="4 9">N-(5'-phosphoribosyl)anthranilate isomerase</fullName>
        <shortName evidence="9">PRAI</shortName>
        <ecNumber evidence="3 9">5.3.1.24</ecNumber>
    </recommendedName>
</protein>
<evidence type="ECO:0000256" key="4">
    <source>
        <dbReference type="ARBA" id="ARBA00022272"/>
    </source>
</evidence>
<dbReference type="Proteomes" id="UP000029453">
    <property type="component" value="Unassembled WGS sequence"/>
</dbReference>
<evidence type="ECO:0000256" key="2">
    <source>
        <dbReference type="ARBA" id="ARBA00004664"/>
    </source>
</evidence>
<dbReference type="Gene3D" id="3.20.20.70">
    <property type="entry name" value="Aldolase class I"/>
    <property type="match status" value="1"/>
</dbReference>
<dbReference type="InterPro" id="IPR013785">
    <property type="entry name" value="Aldolase_TIM"/>
</dbReference>
<organism evidence="11 12">
    <name type="scientific">Paenibacillus popilliae ATCC 14706</name>
    <dbReference type="NCBI Taxonomy" id="1212764"/>
    <lineage>
        <taxon>Bacteria</taxon>
        <taxon>Bacillati</taxon>
        <taxon>Bacillota</taxon>
        <taxon>Bacilli</taxon>
        <taxon>Bacillales</taxon>
        <taxon>Paenibacillaceae</taxon>
        <taxon>Paenibacillus</taxon>
    </lineage>
</organism>